<evidence type="ECO:0000313" key="2">
    <source>
        <dbReference type="EMBL" id="AIF65654.1"/>
    </source>
</evidence>
<dbReference type="EMBL" id="CP008876">
    <property type="protein sequence ID" value="AIF65654.1"/>
    <property type="molecule type" value="Genomic_DNA"/>
</dbReference>
<dbReference type="HOGENOM" id="CLU_089258_4_2_9"/>
<evidence type="ECO:0000313" key="3">
    <source>
        <dbReference type="Proteomes" id="UP000027980"/>
    </source>
</evidence>
<dbReference type="PANTHER" id="PTHR43252">
    <property type="entry name" value="TRANSCRIPTIONAL REGULATOR YQJI"/>
    <property type="match status" value="1"/>
</dbReference>
<sequence length="179" mass="21212">MSIQIFILSKLMEDNNYPYKLKKQLSEPIPLDQLGGLTESKLYYHFDSLAKQGLIEAVEIIKEEHRPDKQVFQITAKGREELPKKIYKVMKNADKISDMVVCLANIKYVDRDKVVSILEDKLERITDRWEQIKTFDKLVQKDEDKEKFIEFMSGYVTTRTEHTIHWLEELIKRVKQGDF</sequence>
<dbReference type="RefSeq" id="WP_038558394.1">
    <property type="nucleotide sequence ID" value="NZ_CP008876.1"/>
</dbReference>
<dbReference type="OrthoDB" id="9808762at2"/>
<evidence type="ECO:0000259" key="1">
    <source>
        <dbReference type="Pfam" id="PF03551"/>
    </source>
</evidence>
<proteinExistence type="predicted"/>
<accession>A0A075LGW0</accession>
<name>A0A075LGW0_9BACI</name>
<dbReference type="InterPro" id="IPR036390">
    <property type="entry name" value="WH_DNA-bd_sf"/>
</dbReference>
<dbReference type="AlphaFoldDB" id="A0A075LGW0"/>
<dbReference type="InterPro" id="IPR005149">
    <property type="entry name" value="Tscrpt_reg_PadR_N"/>
</dbReference>
<gene>
    <name evidence="2" type="ORF">GZ22_02650</name>
</gene>
<dbReference type="SUPFAM" id="SSF46785">
    <property type="entry name" value="Winged helix' DNA-binding domain"/>
    <property type="match status" value="1"/>
</dbReference>
<dbReference type="Proteomes" id="UP000027980">
    <property type="component" value="Chromosome"/>
</dbReference>
<dbReference type="PANTHER" id="PTHR43252:SF7">
    <property type="entry name" value="TRANSCRIPTIONAL REGULATOR YQJI"/>
    <property type="match status" value="1"/>
</dbReference>
<dbReference type="InterPro" id="IPR036388">
    <property type="entry name" value="WH-like_DNA-bd_sf"/>
</dbReference>
<organism evidence="2 3">
    <name type="scientific">Terribacillus saccharophilus</name>
    <dbReference type="NCBI Taxonomy" id="361277"/>
    <lineage>
        <taxon>Bacteria</taxon>
        <taxon>Bacillati</taxon>
        <taxon>Bacillota</taxon>
        <taxon>Bacilli</taxon>
        <taxon>Bacillales</taxon>
        <taxon>Bacillaceae</taxon>
        <taxon>Terribacillus</taxon>
    </lineage>
</organism>
<dbReference type="KEGG" id="tap:GZ22_02650"/>
<protein>
    <submittedName>
        <fullName evidence="2">Transcriptional regulator</fullName>
    </submittedName>
</protein>
<dbReference type="Pfam" id="PF03551">
    <property type="entry name" value="PadR"/>
    <property type="match status" value="1"/>
</dbReference>
<feature type="domain" description="Transcription regulator PadR N-terminal" evidence="1">
    <location>
        <begin position="7"/>
        <end position="82"/>
    </location>
</feature>
<dbReference type="GeneID" id="34222145"/>
<reference evidence="2 3" key="1">
    <citation type="submission" date="2014-07" db="EMBL/GenBank/DDBJ databases">
        <title>Complete genome sequence of a moderately halophilic bacterium Terribacillus aidingensis MP602, isolated from Cryptomeria fortunei in Tianmu mountain in China.</title>
        <authorList>
            <person name="Wang Y."/>
            <person name="Lu P."/>
            <person name="Zhang L."/>
        </authorList>
    </citation>
    <scope>NUCLEOTIDE SEQUENCE [LARGE SCALE GENOMIC DNA]</scope>
    <source>
        <strain evidence="2 3">MP602</strain>
    </source>
</reference>
<dbReference type="Gene3D" id="1.10.10.10">
    <property type="entry name" value="Winged helix-like DNA-binding domain superfamily/Winged helix DNA-binding domain"/>
    <property type="match status" value="1"/>
</dbReference>